<dbReference type="Proteomes" id="UP000321617">
    <property type="component" value="Unassembled WGS sequence"/>
</dbReference>
<keyword evidence="1" id="KW-0472">Membrane</keyword>
<evidence type="ECO:0000313" key="3">
    <source>
        <dbReference type="Proteomes" id="UP000321617"/>
    </source>
</evidence>
<organism evidence="2 3">
    <name type="scientific">Stackebrandtia albiflava</name>
    <dbReference type="NCBI Taxonomy" id="406432"/>
    <lineage>
        <taxon>Bacteria</taxon>
        <taxon>Bacillati</taxon>
        <taxon>Actinomycetota</taxon>
        <taxon>Actinomycetes</taxon>
        <taxon>Glycomycetales</taxon>
        <taxon>Glycomycetaceae</taxon>
        <taxon>Stackebrandtia</taxon>
    </lineage>
</organism>
<gene>
    <name evidence="2" type="ORF">LX16_1362</name>
</gene>
<feature type="transmembrane region" description="Helical" evidence="1">
    <location>
        <begin position="28"/>
        <end position="49"/>
    </location>
</feature>
<feature type="transmembrane region" description="Helical" evidence="1">
    <location>
        <begin position="89"/>
        <end position="109"/>
    </location>
</feature>
<comment type="caution">
    <text evidence="2">The sequence shown here is derived from an EMBL/GenBank/DDBJ whole genome shotgun (WGS) entry which is preliminary data.</text>
</comment>
<sequence>MSTTTTPVPETVGDPPTIPGWITWTLRVLAFPLAASAIVQPIVAGLFVTGDVAMLLVHALVAVFMALASLSLVVAAVLYWRPGRGSGRLVLRAGILFLLVAAQAVLGAFRILELHFPLAFVVAAAAVAFARWSVSPAARRAEAGR</sequence>
<feature type="transmembrane region" description="Helical" evidence="1">
    <location>
        <begin position="115"/>
        <end position="134"/>
    </location>
</feature>
<evidence type="ECO:0000256" key="1">
    <source>
        <dbReference type="SAM" id="Phobius"/>
    </source>
</evidence>
<keyword evidence="1" id="KW-0812">Transmembrane</keyword>
<reference evidence="2 3" key="1">
    <citation type="journal article" date="2013" name="Stand. Genomic Sci.">
        <title>Genomic Encyclopedia of Type Strains, Phase I: The one thousand microbial genomes (KMG-I) project.</title>
        <authorList>
            <person name="Kyrpides N.C."/>
            <person name="Woyke T."/>
            <person name="Eisen J.A."/>
            <person name="Garrity G."/>
            <person name="Lilburn T.G."/>
            <person name="Beck B.J."/>
            <person name="Whitman W.B."/>
            <person name="Hugenholtz P."/>
            <person name="Klenk H.P."/>
        </authorList>
    </citation>
    <scope>NUCLEOTIDE SEQUENCE [LARGE SCALE GENOMIC DNA]</scope>
    <source>
        <strain evidence="2 3">DSM 45044</strain>
    </source>
</reference>
<evidence type="ECO:0000313" key="2">
    <source>
        <dbReference type="EMBL" id="TWJ15651.1"/>
    </source>
</evidence>
<keyword evidence="3" id="KW-1185">Reference proteome</keyword>
<dbReference type="OrthoDB" id="3697516at2"/>
<accession>A0A562VCV9</accession>
<name>A0A562VCV9_9ACTN</name>
<protein>
    <submittedName>
        <fullName evidence="2">Uncharacterized protein</fullName>
    </submittedName>
</protein>
<feature type="transmembrane region" description="Helical" evidence="1">
    <location>
        <begin position="55"/>
        <end position="80"/>
    </location>
</feature>
<proteinExistence type="predicted"/>
<dbReference type="EMBL" id="VLLL01000005">
    <property type="protein sequence ID" value="TWJ15651.1"/>
    <property type="molecule type" value="Genomic_DNA"/>
</dbReference>
<dbReference type="AlphaFoldDB" id="A0A562VCV9"/>
<dbReference type="RefSeq" id="WP_147134694.1">
    <property type="nucleotide sequence ID" value="NZ_BAABIJ010000001.1"/>
</dbReference>
<keyword evidence="1" id="KW-1133">Transmembrane helix</keyword>